<dbReference type="EMBL" id="BTSY01000003">
    <property type="protein sequence ID" value="GMT17971.1"/>
    <property type="molecule type" value="Genomic_DNA"/>
</dbReference>
<dbReference type="PANTHER" id="PTHR21700:SF3">
    <property type="entry name" value="TRANSTHYRETIN-LIKE PROTEIN 5"/>
    <property type="match status" value="1"/>
</dbReference>
<comment type="caution">
    <text evidence="6">The sequence shown here is derived from an EMBL/GenBank/DDBJ whole genome shotgun (WGS) entry which is preliminary data.</text>
</comment>
<dbReference type="AlphaFoldDB" id="A0AAV5VE57"/>
<evidence type="ECO:0000256" key="3">
    <source>
        <dbReference type="ARBA" id="ARBA00022525"/>
    </source>
</evidence>
<dbReference type="GO" id="GO:0009986">
    <property type="term" value="C:cell surface"/>
    <property type="evidence" value="ECO:0007669"/>
    <property type="project" value="InterPro"/>
</dbReference>
<dbReference type="InterPro" id="IPR001534">
    <property type="entry name" value="Transthyretin-like"/>
</dbReference>
<feature type="non-terminal residue" evidence="6">
    <location>
        <position position="140"/>
    </location>
</feature>
<dbReference type="Proteomes" id="UP001432322">
    <property type="component" value="Unassembled WGS sequence"/>
</dbReference>
<feature type="non-terminal residue" evidence="6">
    <location>
        <position position="1"/>
    </location>
</feature>
<feature type="chain" id="PRO_5043797979" description="Transthyretin-like protein" evidence="5">
    <location>
        <begin position="20"/>
        <end position="140"/>
    </location>
</feature>
<dbReference type="Gene3D" id="2.60.40.3330">
    <property type="match status" value="1"/>
</dbReference>
<organism evidence="6 7">
    <name type="scientific">Pristionchus fissidentatus</name>
    <dbReference type="NCBI Taxonomy" id="1538716"/>
    <lineage>
        <taxon>Eukaryota</taxon>
        <taxon>Metazoa</taxon>
        <taxon>Ecdysozoa</taxon>
        <taxon>Nematoda</taxon>
        <taxon>Chromadorea</taxon>
        <taxon>Rhabditida</taxon>
        <taxon>Rhabditina</taxon>
        <taxon>Diplogasteromorpha</taxon>
        <taxon>Diplogasteroidea</taxon>
        <taxon>Neodiplogasteridae</taxon>
        <taxon>Pristionchus</taxon>
    </lineage>
</organism>
<name>A0AAV5VE57_9BILA</name>
<evidence type="ECO:0008006" key="8">
    <source>
        <dbReference type="Google" id="ProtNLM"/>
    </source>
</evidence>
<keyword evidence="3" id="KW-0964">Secreted</keyword>
<dbReference type="InterPro" id="IPR038479">
    <property type="entry name" value="Transthyretin-like_sf"/>
</dbReference>
<dbReference type="Pfam" id="PF01060">
    <property type="entry name" value="TTR-52"/>
    <property type="match status" value="1"/>
</dbReference>
<evidence type="ECO:0000256" key="4">
    <source>
        <dbReference type="ARBA" id="ARBA00022729"/>
    </source>
</evidence>
<keyword evidence="4 5" id="KW-0732">Signal</keyword>
<dbReference type="PANTHER" id="PTHR21700">
    <property type="entry name" value="TRANSTHYRETIN-LIKE FAMILY PROTEIN-RELATED"/>
    <property type="match status" value="1"/>
</dbReference>
<gene>
    <name evidence="6" type="ORF">PFISCL1PPCAC_9268</name>
</gene>
<evidence type="ECO:0000256" key="5">
    <source>
        <dbReference type="SAM" id="SignalP"/>
    </source>
</evidence>
<proteinExistence type="inferred from homology"/>
<evidence type="ECO:0000256" key="1">
    <source>
        <dbReference type="ARBA" id="ARBA00004613"/>
    </source>
</evidence>
<comment type="subcellular location">
    <subcellularLocation>
        <location evidence="1">Secreted</location>
    </subcellularLocation>
</comment>
<evidence type="ECO:0000313" key="7">
    <source>
        <dbReference type="Proteomes" id="UP001432322"/>
    </source>
</evidence>
<evidence type="ECO:0000256" key="2">
    <source>
        <dbReference type="ARBA" id="ARBA00010112"/>
    </source>
</evidence>
<sequence>DEMFAALATLAAVLQLAAAVGFDQSAAAVGQLLCNGRPASGVLVKMYDDDTGPDLDDFMGEGRTDGNGRFSLRGTTDEALTIDPKINIYHDCNDRLTPCQRRITIFVPNSYVSSGKNPTKTYNAGTIELAGQFSGEERDC</sequence>
<feature type="signal peptide" evidence="5">
    <location>
        <begin position="1"/>
        <end position="19"/>
    </location>
</feature>
<accession>A0AAV5VE57</accession>
<reference evidence="6" key="1">
    <citation type="submission" date="2023-10" db="EMBL/GenBank/DDBJ databases">
        <title>Genome assembly of Pristionchus species.</title>
        <authorList>
            <person name="Yoshida K."/>
            <person name="Sommer R.J."/>
        </authorList>
    </citation>
    <scope>NUCLEOTIDE SEQUENCE</scope>
    <source>
        <strain evidence="6">RS5133</strain>
    </source>
</reference>
<keyword evidence="7" id="KW-1185">Reference proteome</keyword>
<protein>
    <recommendedName>
        <fullName evidence="8">Transthyretin-like protein</fullName>
    </recommendedName>
</protein>
<comment type="similarity">
    <text evidence="2">Belongs to the nematode transthyretin-like family.</text>
</comment>
<dbReference type="GO" id="GO:0005576">
    <property type="term" value="C:extracellular region"/>
    <property type="evidence" value="ECO:0007669"/>
    <property type="project" value="UniProtKB-SubCell"/>
</dbReference>
<evidence type="ECO:0000313" key="6">
    <source>
        <dbReference type="EMBL" id="GMT17971.1"/>
    </source>
</evidence>